<keyword evidence="2" id="KW-0547">Nucleotide-binding</keyword>
<evidence type="ECO:0000256" key="1">
    <source>
        <dbReference type="ARBA" id="ARBA00022598"/>
    </source>
</evidence>
<dbReference type="Gene3D" id="3.30.930.10">
    <property type="entry name" value="Bira Bifunctional Protein, Domain 2"/>
    <property type="match status" value="1"/>
</dbReference>
<proteinExistence type="predicted"/>
<dbReference type="InterPro" id="IPR004364">
    <property type="entry name" value="Aa-tRNA-synt_II"/>
</dbReference>
<evidence type="ECO:0000256" key="5">
    <source>
        <dbReference type="ARBA" id="ARBA00023146"/>
    </source>
</evidence>
<comment type="caution">
    <text evidence="7">The sequence shown here is derived from an EMBL/GenBank/DDBJ whole genome shotgun (WGS) entry which is preliminary data.</text>
</comment>
<evidence type="ECO:0000256" key="4">
    <source>
        <dbReference type="ARBA" id="ARBA00022917"/>
    </source>
</evidence>
<keyword evidence="8" id="KW-1185">Reference proteome</keyword>
<dbReference type="InterPro" id="IPR045864">
    <property type="entry name" value="aa-tRNA-synth_II/BPL/LPL"/>
</dbReference>
<protein>
    <submittedName>
        <fullName evidence="7">Amino acid--tRNA ligase-related protein</fullName>
    </submittedName>
</protein>
<sequence length="343" mass="37961">MANQAAVEQRNVWSGTAENATEDRFLRVLDDPRYAFLVEVQDLIGYETAVFWRERGVRSVQLPITTSSVSSPMGLGSDSLPVRIDLFGVPTYLADSMQFMLEYGCRLAPGGCYYVMPSFRGEDPDATHLNQFFHSEAEIPGGLADVMAVADAYLRRLASAALGQLAPGLDGLGVGTGHVERLLATETRRISFDEAVELLGDDERYVEHGAHHRSITRAGEQRLLATHGPALWLTHFDRAAVPFYQAYDGDGGRTLSADLLLGPGEIIGCGERHVTGEQTRAALADHRVPEADYRWYTALKDHHPLRTAGFGMGVERFLMWLLDCPDIRWLQLAERYNGRPTAP</sequence>
<keyword evidence="4" id="KW-0648">Protein biosynthesis</keyword>
<evidence type="ECO:0000256" key="3">
    <source>
        <dbReference type="ARBA" id="ARBA00022840"/>
    </source>
</evidence>
<dbReference type="PANTHER" id="PTHR22594:SF34">
    <property type="entry name" value="ASPARAGINE--TRNA LIGASE, MITOCHONDRIAL-RELATED"/>
    <property type="match status" value="1"/>
</dbReference>
<reference evidence="8" key="1">
    <citation type="submission" date="2023-07" db="EMBL/GenBank/DDBJ databases">
        <title>30 novel species of actinomycetes from the DSMZ collection.</title>
        <authorList>
            <person name="Nouioui I."/>
        </authorList>
    </citation>
    <scope>NUCLEOTIDE SEQUENCE [LARGE SCALE GENOMIC DNA]</scope>
    <source>
        <strain evidence="8">DSM 44915</strain>
    </source>
</reference>
<evidence type="ECO:0000313" key="8">
    <source>
        <dbReference type="Proteomes" id="UP001183410"/>
    </source>
</evidence>
<feature type="domain" description="Aminoacyl-transfer RNA synthetases class-II family profile" evidence="6">
    <location>
        <begin position="51"/>
        <end position="340"/>
    </location>
</feature>
<dbReference type="Proteomes" id="UP001183410">
    <property type="component" value="Unassembled WGS sequence"/>
</dbReference>
<name>A0ABU2JNM1_9ACTN</name>
<keyword evidence="1 7" id="KW-0436">Ligase</keyword>
<dbReference type="EMBL" id="JAVREO010000005">
    <property type="protein sequence ID" value="MDT0266579.1"/>
    <property type="molecule type" value="Genomic_DNA"/>
</dbReference>
<organism evidence="7 8">
    <name type="scientific">Streptomyces chisholmiae</name>
    <dbReference type="NCBI Taxonomy" id="3075540"/>
    <lineage>
        <taxon>Bacteria</taxon>
        <taxon>Bacillati</taxon>
        <taxon>Actinomycetota</taxon>
        <taxon>Actinomycetes</taxon>
        <taxon>Kitasatosporales</taxon>
        <taxon>Streptomycetaceae</taxon>
        <taxon>Streptomyces</taxon>
    </lineage>
</organism>
<evidence type="ECO:0000256" key="2">
    <source>
        <dbReference type="ARBA" id="ARBA00022741"/>
    </source>
</evidence>
<accession>A0ABU2JNM1</accession>
<evidence type="ECO:0000259" key="6">
    <source>
        <dbReference type="PROSITE" id="PS50862"/>
    </source>
</evidence>
<dbReference type="RefSeq" id="WP_311666611.1">
    <property type="nucleotide sequence ID" value="NZ_JAVREO010000005.1"/>
</dbReference>
<dbReference type="PROSITE" id="PS50862">
    <property type="entry name" value="AA_TRNA_LIGASE_II"/>
    <property type="match status" value="1"/>
</dbReference>
<dbReference type="GO" id="GO:0016874">
    <property type="term" value="F:ligase activity"/>
    <property type="evidence" value="ECO:0007669"/>
    <property type="project" value="UniProtKB-KW"/>
</dbReference>
<keyword evidence="3" id="KW-0067">ATP-binding</keyword>
<dbReference type="PANTHER" id="PTHR22594">
    <property type="entry name" value="ASPARTYL/LYSYL-TRNA SYNTHETASE"/>
    <property type="match status" value="1"/>
</dbReference>
<dbReference type="Pfam" id="PF00152">
    <property type="entry name" value="tRNA-synt_2"/>
    <property type="match status" value="1"/>
</dbReference>
<gene>
    <name evidence="7" type="ORF">RM844_09765</name>
</gene>
<keyword evidence="5" id="KW-0030">Aminoacyl-tRNA synthetase</keyword>
<dbReference type="SUPFAM" id="SSF55681">
    <property type="entry name" value="Class II aaRS and biotin synthetases"/>
    <property type="match status" value="1"/>
</dbReference>
<evidence type="ECO:0000313" key="7">
    <source>
        <dbReference type="EMBL" id="MDT0266579.1"/>
    </source>
</evidence>
<dbReference type="InterPro" id="IPR006195">
    <property type="entry name" value="aa-tRNA-synth_II"/>
</dbReference>